<evidence type="ECO:0000256" key="1">
    <source>
        <dbReference type="SAM" id="Phobius"/>
    </source>
</evidence>
<keyword evidence="1" id="KW-0812">Transmembrane</keyword>
<evidence type="ECO:0000313" key="3">
    <source>
        <dbReference type="Proteomes" id="UP001430065"/>
    </source>
</evidence>
<organism evidence="2 3">
    <name type="scientific">Dyella kyungheensis</name>
    <dbReference type="NCBI Taxonomy" id="1242174"/>
    <lineage>
        <taxon>Bacteria</taxon>
        <taxon>Pseudomonadati</taxon>
        <taxon>Pseudomonadota</taxon>
        <taxon>Gammaproteobacteria</taxon>
        <taxon>Lysobacterales</taxon>
        <taxon>Rhodanobacteraceae</taxon>
        <taxon>Dyella</taxon>
    </lineage>
</organism>
<evidence type="ECO:0000313" key="2">
    <source>
        <dbReference type="EMBL" id="MBM7121010.1"/>
    </source>
</evidence>
<keyword evidence="1" id="KW-1133">Transmembrane helix</keyword>
<gene>
    <name evidence="2" type="ORF">ISP20_07535</name>
</gene>
<dbReference type="Proteomes" id="UP001430065">
    <property type="component" value="Unassembled WGS sequence"/>
</dbReference>
<dbReference type="RefSeq" id="WP_204635437.1">
    <property type="nucleotide sequence ID" value="NZ_CP183983.1"/>
</dbReference>
<keyword evidence="3" id="KW-1185">Reference proteome</keyword>
<sequence length="153" mass="16697">MSSQEITGGVMGSRYKQDRWYWPTFGNIADAEQASNQGVWAAAFCAVVTAVVATISLLSSHSVMGINSLAYVDAVLLVIIAWRIRRRSRVFAVIGLALFVAEKIFQFATQPQAYFGILMAVALLFCFINGVRGTFAYHRMLAAKAQEPAVANA</sequence>
<name>A0ABS2JQC6_9GAMM</name>
<feature type="transmembrane region" description="Helical" evidence="1">
    <location>
        <begin position="113"/>
        <end position="131"/>
    </location>
</feature>
<proteinExistence type="predicted"/>
<protein>
    <submittedName>
        <fullName evidence="2">Uncharacterized protein</fullName>
    </submittedName>
</protein>
<reference evidence="2 3" key="1">
    <citation type="submission" date="2020-10" db="EMBL/GenBank/DDBJ databases">
        <title>Phylogeny of dyella-like bacteria.</title>
        <authorList>
            <person name="Fu J."/>
        </authorList>
    </citation>
    <scope>NUCLEOTIDE SEQUENCE [LARGE SCALE GENOMIC DNA]</scope>
    <source>
        <strain evidence="2 3">THG-B117</strain>
    </source>
</reference>
<feature type="transmembrane region" description="Helical" evidence="1">
    <location>
        <begin position="39"/>
        <end position="58"/>
    </location>
</feature>
<feature type="transmembrane region" description="Helical" evidence="1">
    <location>
        <begin position="89"/>
        <end position="107"/>
    </location>
</feature>
<comment type="caution">
    <text evidence="2">The sequence shown here is derived from an EMBL/GenBank/DDBJ whole genome shotgun (WGS) entry which is preliminary data.</text>
</comment>
<feature type="transmembrane region" description="Helical" evidence="1">
    <location>
        <begin position="64"/>
        <end position="82"/>
    </location>
</feature>
<keyword evidence="1" id="KW-0472">Membrane</keyword>
<dbReference type="EMBL" id="JADIKC010000003">
    <property type="protein sequence ID" value="MBM7121010.1"/>
    <property type="molecule type" value="Genomic_DNA"/>
</dbReference>
<accession>A0ABS2JQC6</accession>